<dbReference type="PANTHER" id="PTHR46148:SF59">
    <property type="entry name" value="NUCLEOTIDYLTRANSFERASE, RIBONUCLEASE H"/>
    <property type="match status" value="1"/>
</dbReference>
<feature type="compositionally biased region" description="Basic and acidic residues" evidence="2">
    <location>
        <begin position="21"/>
        <end position="30"/>
    </location>
</feature>
<protein>
    <submittedName>
        <fullName evidence="7">Putative reverse transcriptase domain-containing protein</fullName>
    </submittedName>
</protein>
<dbReference type="GO" id="GO:0004190">
    <property type="term" value="F:aspartic-type endopeptidase activity"/>
    <property type="evidence" value="ECO:0007669"/>
    <property type="project" value="UniProtKB-KW"/>
</dbReference>
<dbReference type="EMBL" id="BKCJ010004441">
    <property type="protein sequence ID" value="GEU61057.1"/>
    <property type="molecule type" value="Genomic_DNA"/>
</dbReference>
<feature type="compositionally biased region" description="Gly residues" evidence="2">
    <location>
        <begin position="33"/>
        <end position="45"/>
    </location>
</feature>
<keyword evidence="7" id="KW-0808">Transferase</keyword>
<keyword evidence="7" id="KW-0548">Nucleotidyltransferase</keyword>
<dbReference type="Pfam" id="PF17919">
    <property type="entry name" value="RT_RNaseH_2"/>
    <property type="match status" value="1"/>
</dbReference>
<feature type="region of interest" description="Disordered" evidence="2">
    <location>
        <begin position="1063"/>
        <end position="1083"/>
    </location>
</feature>
<evidence type="ECO:0000259" key="5">
    <source>
        <dbReference type="Pfam" id="PF22936"/>
    </source>
</evidence>
<dbReference type="Pfam" id="PF22936">
    <property type="entry name" value="Pol_BBD"/>
    <property type="match status" value="1"/>
</dbReference>
<dbReference type="InterPro" id="IPR013103">
    <property type="entry name" value="RVT_2"/>
</dbReference>
<dbReference type="InterPro" id="IPR054722">
    <property type="entry name" value="PolX-like_BBD"/>
</dbReference>
<keyword evidence="1" id="KW-0645">Protease</keyword>
<feature type="compositionally biased region" description="Basic and acidic residues" evidence="2">
    <location>
        <begin position="119"/>
        <end position="140"/>
    </location>
</feature>
<keyword evidence="7" id="KW-0695">RNA-directed DNA polymerase</keyword>
<proteinExistence type="predicted"/>
<dbReference type="SUPFAM" id="SSF56672">
    <property type="entry name" value="DNA/RNA polymerases"/>
    <property type="match status" value="1"/>
</dbReference>
<feature type="domain" description="Reverse transcriptase Ty1/copia-type" evidence="3">
    <location>
        <begin position="1243"/>
        <end position="1304"/>
    </location>
</feature>
<dbReference type="PANTHER" id="PTHR46148">
    <property type="entry name" value="CHROMO DOMAIN-CONTAINING PROTEIN"/>
    <property type="match status" value="1"/>
</dbReference>
<dbReference type="Pfam" id="PF07727">
    <property type="entry name" value="RVT_2"/>
    <property type="match status" value="1"/>
</dbReference>
<name>A0A6L2LJ78_TANCI</name>
<feature type="compositionally biased region" description="Low complexity" evidence="2">
    <location>
        <begin position="1"/>
        <end position="13"/>
    </location>
</feature>
<keyword evidence="1" id="KW-0064">Aspartyl protease</keyword>
<dbReference type="GO" id="GO:0003964">
    <property type="term" value="F:RNA-directed DNA polymerase activity"/>
    <property type="evidence" value="ECO:0007669"/>
    <property type="project" value="UniProtKB-KW"/>
</dbReference>
<organism evidence="7">
    <name type="scientific">Tanacetum cinerariifolium</name>
    <name type="common">Dalmatian daisy</name>
    <name type="synonym">Chrysanthemum cinerariifolium</name>
    <dbReference type="NCBI Taxonomy" id="118510"/>
    <lineage>
        <taxon>Eukaryota</taxon>
        <taxon>Viridiplantae</taxon>
        <taxon>Streptophyta</taxon>
        <taxon>Embryophyta</taxon>
        <taxon>Tracheophyta</taxon>
        <taxon>Spermatophyta</taxon>
        <taxon>Magnoliopsida</taxon>
        <taxon>eudicotyledons</taxon>
        <taxon>Gunneridae</taxon>
        <taxon>Pentapetalae</taxon>
        <taxon>asterids</taxon>
        <taxon>campanulids</taxon>
        <taxon>Asterales</taxon>
        <taxon>Asteraceae</taxon>
        <taxon>Asteroideae</taxon>
        <taxon>Anthemideae</taxon>
        <taxon>Anthemidinae</taxon>
        <taxon>Tanacetum</taxon>
    </lineage>
</organism>
<sequence>MTTRNAGRRTTATRGGGASEQDGREGERSGDQVGSGRGSQGGGRAGHALYTDRFHKLARLVPHLVTLKNKRIERYIYGLALQIRTMVTAIESTTIQSVVLKAGILTYEALRNEVLKKVTEKRRNNKEPSRDGNSRNENKRSRTRRAFATIINPVRKQYTGGMFECGGTNHYMAACPRLNRALRPGGNRLNQVMAIEGGHGRENNGNQAHRRAFMMGAEEACQDPNIVTGTFTLNIHYATTLFDSGADYSFVFTTFKPLLYIEPSKLGFSYEIKIDSGQLVEINKVFRIPLPNGEILRVLGERQKIRAMLVAKSPYRLALSEMEELLSQLRELQDKVFIRPSSSPWEHRISRILLPIHREFIQVSQTPCHFDTKAQGIILGKEQERAFQNLKDKLYNAPILAIPNGPEDFMVYCDASGLGLAIVYNALTSKSDFSTEPTLCPQHIDEFDLKDETLLSEYDEVEQNVLYFNDLFPFNIIYPHDLKSDKGNDDNEIDMIQAPRGNENTQESDKLLEENHDKINKVFIMKIFVMELNVNIVAWSYLVNGMLFNLIKNLYVPFGNLFDPKWYYKDGYMQECCGGQGIECAYKSSLERRCRLKIGLRAQGGSPIRGSECLLDQDLIYEGFSRYTPSYTLIRDPFYTLIRDPMLGLCHGLITCSIAGRSQAFEKGAMISGGQFVSRLAKHFGLLTKERLKGLMVIVRDLPVIDMSELVRRQICVELDDTWSWAVPPPPRTQGKRISILEEEVHGMCEVLQGQREVLDGMARDFSRACVMDFGGSGDVHLLLVEFSYNDSYHSSVRLKTARDRQKSHKKRKPLEFSVGDHVLLKVSPWKGVVRFGKKGKLAPRFVGSFEIIERISPVAYRLRLPQELNGVHDTFYVSNLKKCLADPKLHVPLEEIQVDAKLNFMKELVEILEREFKKLKRSRITILKVRWNSKQGPEFTCERYSSKNYVRKFLRALHPKWRAKVTAIEESKDLTSLSLDKLIKNLKAKKESSDEECLTFGSEDEEYAMAVRDFKKLFRRRGRFLKQPLNNKKTFQRSRNDKNGKSDRKFFRCGNPNHLIGEFPKPSKDKNQRAFVGGSWSDSGKEDDEKICLGVDLEPDEWIKDSGCSKHMTVNQKLFSTYKANNRCNVIFGSNLRDNIIGKGQICDNKCRVAFYKHDSEITKDGKVIEIDKIVDIKESRNHPLENVIRNLNQRTLRSQDQNQSNFLCFISTIEPKNVNEALGDESWIVAMQEELNQFIANDVWELVPQPRNMTIIGTKWVFRNKLDENGVVSQNKARLVAQGYNQQEGIDYDKTYAPVARL</sequence>
<dbReference type="InterPro" id="IPR041577">
    <property type="entry name" value="RT_RNaseH_2"/>
</dbReference>
<dbReference type="InterPro" id="IPR056924">
    <property type="entry name" value="SH3_Tf2-1"/>
</dbReference>
<feature type="domain" description="Reverse transcriptase/retrotransposon-derived protein RNase H-like" evidence="4">
    <location>
        <begin position="380"/>
        <end position="424"/>
    </location>
</feature>
<dbReference type="Pfam" id="PF24626">
    <property type="entry name" value="SH3_Tf2-1"/>
    <property type="match status" value="1"/>
</dbReference>
<accession>A0A6L2LJ78</accession>
<feature type="region of interest" description="Disordered" evidence="2">
    <location>
        <begin position="119"/>
        <end position="144"/>
    </location>
</feature>
<evidence type="ECO:0000259" key="4">
    <source>
        <dbReference type="Pfam" id="PF17919"/>
    </source>
</evidence>
<gene>
    <name evidence="7" type="ORF">Tci_033035</name>
</gene>
<dbReference type="Pfam" id="PF08284">
    <property type="entry name" value="RVP_2"/>
    <property type="match status" value="1"/>
</dbReference>
<evidence type="ECO:0000313" key="7">
    <source>
        <dbReference type="EMBL" id="GEU61057.1"/>
    </source>
</evidence>
<keyword evidence="1" id="KW-0378">Hydrolase</keyword>
<feature type="domain" description="Retrovirus-related Pol polyprotein from transposon TNT 1-94-like beta-barrel" evidence="5">
    <location>
        <begin position="1103"/>
        <end position="1148"/>
    </location>
</feature>
<evidence type="ECO:0000256" key="1">
    <source>
        <dbReference type="ARBA" id="ARBA00022750"/>
    </source>
</evidence>
<evidence type="ECO:0000259" key="6">
    <source>
        <dbReference type="Pfam" id="PF24626"/>
    </source>
</evidence>
<feature type="domain" description="Tf2-1-like SH3-like" evidence="6">
    <location>
        <begin position="820"/>
        <end position="884"/>
    </location>
</feature>
<comment type="caution">
    <text evidence="7">The sequence shown here is derived from an EMBL/GenBank/DDBJ whole genome shotgun (WGS) entry which is preliminary data.</text>
</comment>
<reference evidence="7" key="1">
    <citation type="journal article" date="2019" name="Sci. Rep.">
        <title>Draft genome of Tanacetum cinerariifolium, the natural source of mosquito coil.</title>
        <authorList>
            <person name="Yamashiro T."/>
            <person name="Shiraishi A."/>
            <person name="Satake H."/>
            <person name="Nakayama K."/>
        </authorList>
    </citation>
    <scope>NUCLEOTIDE SEQUENCE</scope>
</reference>
<dbReference type="InterPro" id="IPR043502">
    <property type="entry name" value="DNA/RNA_pol_sf"/>
</dbReference>
<evidence type="ECO:0000256" key="2">
    <source>
        <dbReference type="SAM" id="MobiDB-lite"/>
    </source>
</evidence>
<evidence type="ECO:0000259" key="3">
    <source>
        <dbReference type="Pfam" id="PF07727"/>
    </source>
</evidence>
<feature type="region of interest" description="Disordered" evidence="2">
    <location>
        <begin position="1"/>
        <end position="47"/>
    </location>
</feature>